<dbReference type="eggNOG" id="COG0735">
    <property type="taxonomic scope" value="Bacteria"/>
</dbReference>
<dbReference type="HOGENOM" id="CLU_096072_3_1_9"/>
<proteinExistence type="inferred from homology"/>
<keyword evidence="10" id="KW-1185">Reference proteome</keyword>
<dbReference type="Pfam" id="PF01475">
    <property type="entry name" value="FUR"/>
    <property type="match status" value="1"/>
</dbReference>
<dbReference type="GO" id="GO:0000976">
    <property type="term" value="F:transcription cis-regulatory region binding"/>
    <property type="evidence" value="ECO:0007669"/>
    <property type="project" value="TreeGrafter"/>
</dbReference>
<evidence type="ECO:0000256" key="7">
    <source>
        <dbReference type="ARBA" id="ARBA00023163"/>
    </source>
</evidence>
<dbReference type="GO" id="GO:0003700">
    <property type="term" value="F:DNA-binding transcription factor activity"/>
    <property type="evidence" value="ECO:0007669"/>
    <property type="project" value="InterPro"/>
</dbReference>
<dbReference type="AlphaFoldDB" id="U2S3J5"/>
<sequence length="149" mass="17673">MNIFEKIIKIIQKSPYKVTPQREKIVEILIENKDKHLSAEELYFILKEKTPDIGIATVYRTLDIFYDLKILEKISFNNGVSKYHLRQANNEELHHHLICTECNIIEKVSNPIFNKLIEYMKKEYEFEVQDNSLSFYGICKKCKDKKGVK</sequence>
<keyword evidence="3 8" id="KW-0479">Metal-binding</keyword>
<evidence type="ECO:0000256" key="4">
    <source>
        <dbReference type="ARBA" id="ARBA00022833"/>
    </source>
</evidence>
<dbReference type="GO" id="GO:1900376">
    <property type="term" value="P:regulation of secondary metabolite biosynthetic process"/>
    <property type="evidence" value="ECO:0007669"/>
    <property type="project" value="TreeGrafter"/>
</dbReference>
<feature type="binding site" evidence="8">
    <location>
        <position position="102"/>
    </location>
    <ligand>
        <name>Zn(2+)</name>
        <dbReference type="ChEBI" id="CHEBI:29105"/>
    </ligand>
</feature>
<protein>
    <submittedName>
        <fullName evidence="9">Transcriptional regulator, Fur family</fullName>
    </submittedName>
</protein>
<name>U2S3J5_9BACL</name>
<gene>
    <name evidence="9" type="ORF">HMPREF1983_00200</name>
</gene>
<evidence type="ECO:0000256" key="5">
    <source>
        <dbReference type="ARBA" id="ARBA00023015"/>
    </source>
</evidence>
<keyword evidence="6" id="KW-0238">DNA-binding</keyword>
<evidence type="ECO:0000256" key="3">
    <source>
        <dbReference type="ARBA" id="ARBA00022723"/>
    </source>
</evidence>
<evidence type="ECO:0000256" key="6">
    <source>
        <dbReference type="ARBA" id="ARBA00023125"/>
    </source>
</evidence>
<evidence type="ECO:0000256" key="1">
    <source>
        <dbReference type="ARBA" id="ARBA00007957"/>
    </source>
</evidence>
<evidence type="ECO:0000256" key="8">
    <source>
        <dbReference type="PIRSR" id="PIRSR602481-1"/>
    </source>
</evidence>
<dbReference type="RefSeq" id="WP_021752496.1">
    <property type="nucleotide sequence ID" value="NZ_KI271807.1"/>
</dbReference>
<feature type="binding site" evidence="8">
    <location>
        <position position="99"/>
    </location>
    <ligand>
        <name>Zn(2+)</name>
        <dbReference type="ChEBI" id="CHEBI:29105"/>
    </ligand>
</feature>
<feature type="binding site" evidence="8">
    <location>
        <position position="139"/>
    </location>
    <ligand>
        <name>Zn(2+)</name>
        <dbReference type="ChEBI" id="CHEBI:29105"/>
    </ligand>
</feature>
<organism evidence="9 10">
    <name type="scientific">Gemella bergeri ATCC 700627</name>
    <dbReference type="NCBI Taxonomy" id="1321820"/>
    <lineage>
        <taxon>Bacteria</taxon>
        <taxon>Bacillati</taxon>
        <taxon>Bacillota</taxon>
        <taxon>Bacilli</taxon>
        <taxon>Bacillales</taxon>
        <taxon>Gemellaceae</taxon>
        <taxon>Gemella</taxon>
    </lineage>
</organism>
<dbReference type="EMBL" id="AWVP01000013">
    <property type="protein sequence ID" value="ERK60288.1"/>
    <property type="molecule type" value="Genomic_DNA"/>
</dbReference>
<dbReference type="InterPro" id="IPR036390">
    <property type="entry name" value="WH_DNA-bd_sf"/>
</dbReference>
<dbReference type="PANTHER" id="PTHR33202:SF7">
    <property type="entry name" value="FERRIC UPTAKE REGULATION PROTEIN"/>
    <property type="match status" value="1"/>
</dbReference>
<dbReference type="Gene3D" id="3.30.1490.190">
    <property type="match status" value="1"/>
</dbReference>
<keyword evidence="7" id="KW-0804">Transcription</keyword>
<dbReference type="PATRIC" id="fig|1321820.3.peg.199"/>
<dbReference type="InterPro" id="IPR002481">
    <property type="entry name" value="FUR"/>
</dbReference>
<evidence type="ECO:0000313" key="10">
    <source>
        <dbReference type="Proteomes" id="UP000016637"/>
    </source>
</evidence>
<dbReference type="GO" id="GO:0045892">
    <property type="term" value="P:negative regulation of DNA-templated transcription"/>
    <property type="evidence" value="ECO:0007669"/>
    <property type="project" value="TreeGrafter"/>
</dbReference>
<dbReference type="PANTHER" id="PTHR33202">
    <property type="entry name" value="ZINC UPTAKE REGULATION PROTEIN"/>
    <property type="match status" value="1"/>
</dbReference>
<dbReference type="GO" id="GO:0008270">
    <property type="term" value="F:zinc ion binding"/>
    <property type="evidence" value="ECO:0007669"/>
    <property type="project" value="TreeGrafter"/>
</dbReference>
<dbReference type="Proteomes" id="UP000016637">
    <property type="component" value="Unassembled WGS sequence"/>
</dbReference>
<accession>U2S3J5</accession>
<dbReference type="CDD" id="cd07153">
    <property type="entry name" value="Fur_like"/>
    <property type="match status" value="1"/>
</dbReference>
<keyword evidence="2" id="KW-0678">Repressor</keyword>
<keyword evidence="4 8" id="KW-0862">Zinc</keyword>
<evidence type="ECO:0000256" key="2">
    <source>
        <dbReference type="ARBA" id="ARBA00022491"/>
    </source>
</evidence>
<reference evidence="9 10" key="1">
    <citation type="submission" date="2013-08" db="EMBL/GenBank/DDBJ databases">
        <authorList>
            <person name="Weinstock G."/>
            <person name="Sodergren E."/>
            <person name="Wylie T."/>
            <person name="Fulton L."/>
            <person name="Fulton R."/>
            <person name="Fronick C."/>
            <person name="O'Laughlin M."/>
            <person name="Godfrey J."/>
            <person name="Miner T."/>
            <person name="Herter B."/>
            <person name="Appelbaum E."/>
            <person name="Cordes M."/>
            <person name="Lek S."/>
            <person name="Wollam A."/>
            <person name="Pepin K.H."/>
            <person name="Palsikar V.B."/>
            <person name="Mitreva M."/>
            <person name="Wilson R.K."/>
        </authorList>
    </citation>
    <scope>NUCLEOTIDE SEQUENCE [LARGE SCALE GENOMIC DNA]</scope>
    <source>
        <strain evidence="9 10">ATCC 700627</strain>
    </source>
</reference>
<comment type="caution">
    <text evidence="9">The sequence shown here is derived from an EMBL/GenBank/DDBJ whole genome shotgun (WGS) entry which is preliminary data.</text>
</comment>
<feature type="binding site" evidence="8">
    <location>
        <position position="142"/>
    </location>
    <ligand>
        <name>Zn(2+)</name>
        <dbReference type="ChEBI" id="CHEBI:29105"/>
    </ligand>
</feature>
<dbReference type="SUPFAM" id="SSF46785">
    <property type="entry name" value="Winged helix' DNA-binding domain"/>
    <property type="match status" value="1"/>
</dbReference>
<dbReference type="FunFam" id="1.10.10.10:FF:000051">
    <property type="entry name" value="Fur family transcriptional regulator"/>
    <property type="match status" value="1"/>
</dbReference>
<comment type="cofactor">
    <cofactor evidence="8">
        <name>Zn(2+)</name>
        <dbReference type="ChEBI" id="CHEBI:29105"/>
    </cofactor>
    <text evidence="8">Binds 1 zinc ion per subunit.</text>
</comment>
<keyword evidence="5" id="KW-0805">Transcription regulation</keyword>
<dbReference type="InterPro" id="IPR043135">
    <property type="entry name" value="Fur_C"/>
</dbReference>
<comment type="similarity">
    <text evidence="1">Belongs to the Fur family.</text>
</comment>
<dbReference type="InterPro" id="IPR036388">
    <property type="entry name" value="WH-like_DNA-bd_sf"/>
</dbReference>
<dbReference type="Gene3D" id="1.10.10.10">
    <property type="entry name" value="Winged helix-like DNA-binding domain superfamily/Winged helix DNA-binding domain"/>
    <property type="match status" value="1"/>
</dbReference>
<evidence type="ECO:0000313" key="9">
    <source>
        <dbReference type="EMBL" id="ERK60288.1"/>
    </source>
</evidence>